<dbReference type="Pfam" id="PF02518">
    <property type="entry name" value="HATPase_c"/>
    <property type="match status" value="1"/>
</dbReference>
<dbReference type="PROSITE" id="PS50885">
    <property type="entry name" value="HAMP"/>
    <property type="match status" value="1"/>
</dbReference>
<evidence type="ECO:0000256" key="7">
    <source>
        <dbReference type="SAM" id="Coils"/>
    </source>
</evidence>
<dbReference type="CDD" id="cd00082">
    <property type="entry name" value="HisKA"/>
    <property type="match status" value="1"/>
</dbReference>
<dbReference type="GO" id="GO:0000155">
    <property type="term" value="F:phosphorelay sensor kinase activity"/>
    <property type="evidence" value="ECO:0007669"/>
    <property type="project" value="InterPro"/>
</dbReference>
<dbReference type="Gene3D" id="3.30.565.10">
    <property type="entry name" value="Histidine kinase-like ATPase, C-terminal domain"/>
    <property type="match status" value="1"/>
</dbReference>
<evidence type="ECO:0000256" key="5">
    <source>
        <dbReference type="ARBA" id="ARBA00022679"/>
    </source>
</evidence>
<evidence type="ECO:0000256" key="2">
    <source>
        <dbReference type="ARBA" id="ARBA00004370"/>
    </source>
</evidence>
<evidence type="ECO:0000313" key="12">
    <source>
        <dbReference type="Proteomes" id="UP000199297"/>
    </source>
</evidence>
<evidence type="ECO:0000256" key="4">
    <source>
        <dbReference type="ARBA" id="ARBA00022553"/>
    </source>
</evidence>
<dbReference type="InterPro" id="IPR036890">
    <property type="entry name" value="HATPase_C_sf"/>
</dbReference>
<feature type="coiled-coil region" evidence="7">
    <location>
        <begin position="302"/>
        <end position="329"/>
    </location>
</feature>
<evidence type="ECO:0000259" key="9">
    <source>
        <dbReference type="PROSITE" id="PS50109"/>
    </source>
</evidence>
<feature type="transmembrane region" description="Helical" evidence="8">
    <location>
        <begin position="15"/>
        <end position="36"/>
    </location>
</feature>
<feature type="transmembrane region" description="Helical" evidence="8">
    <location>
        <begin position="151"/>
        <end position="169"/>
    </location>
</feature>
<dbReference type="EMBL" id="FOBI01000002">
    <property type="protein sequence ID" value="SEK70906.1"/>
    <property type="molecule type" value="Genomic_DNA"/>
</dbReference>
<dbReference type="OrthoDB" id="2521613at2"/>
<dbReference type="PRINTS" id="PR00344">
    <property type="entry name" value="BCTRLSENSOR"/>
</dbReference>
<evidence type="ECO:0000256" key="8">
    <source>
        <dbReference type="SAM" id="Phobius"/>
    </source>
</evidence>
<dbReference type="InterPro" id="IPR036097">
    <property type="entry name" value="HisK_dim/P_sf"/>
</dbReference>
<dbReference type="InterPro" id="IPR004358">
    <property type="entry name" value="Sig_transdc_His_kin-like_C"/>
</dbReference>
<dbReference type="InterPro" id="IPR003661">
    <property type="entry name" value="HisK_dim/P_dom"/>
</dbReference>
<evidence type="ECO:0000259" key="10">
    <source>
        <dbReference type="PROSITE" id="PS50885"/>
    </source>
</evidence>
<dbReference type="PANTHER" id="PTHR43065:SF47">
    <property type="match status" value="1"/>
</dbReference>
<feature type="domain" description="HAMP" evidence="10">
    <location>
        <begin position="167"/>
        <end position="223"/>
    </location>
</feature>
<dbReference type="Pfam" id="PF17149">
    <property type="entry name" value="CHASE5"/>
    <property type="match status" value="1"/>
</dbReference>
<dbReference type="SMART" id="SM00387">
    <property type="entry name" value="HATPase_c"/>
    <property type="match status" value="1"/>
</dbReference>
<dbReference type="SUPFAM" id="SSF55874">
    <property type="entry name" value="ATPase domain of HSP90 chaperone/DNA topoisomerase II/histidine kinase"/>
    <property type="match status" value="1"/>
</dbReference>
<dbReference type="AlphaFoldDB" id="A0A1H7J8I0"/>
<proteinExistence type="predicted"/>
<dbReference type="InterPro" id="IPR005467">
    <property type="entry name" value="His_kinase_dom"/>
</dbReference>
<protein>
    <recommendedName>
        <fullName evidence="3">histidine kinase</fullName>
        <ecNumber evidence="3">2.7.13.3</ecNumber>
    </recommendedName>
</protein>
<evidence type="ECO:0000256" key="6">
    <source>
        <dbReference type="ARBA" id="ARBA00022777"/>
    </source>
</evidence>
<dbReference type="CDD" id="cd00075">
    <property type="entry name" value="HATPase"/>
    <property type="match status" value="1"/>
</dbReference>
<dbReference type="InterPro" id="IPR003594">
    <property type="entry name" value="HATPase_dom"/>
</dbReference>
<comment type="catalytic activity">
    <reaction evidence="1">
        <text>ATP + protein L-histidine = ADP + protein N-phospho-L-histidine.</text>
        <dbReference type="EC" id="2.7.13.3"/>
    </reaction>
</comment>
<dbReference type="GO" id="GO:0016020">
    <property type="term" value="C:membrane"/>
    <property type="evidence" value="ECO:0007669"/>
    <property type="project" value="UniProtKB-SubCell"/>
</dbReference>
<dbReference type="SUPFAM" id="SSF47384">
    <property type="entry name" value="Homodimeric domain of signal transducing histidine kinase"/>
    <property type="match status" value="1"/>
</dbReference>
<keyword evidence="8" id="KW-1133">Transmembrane helix</keyword>
<keyword evidence="4" id="KW-0597">Phosphoprotein</keyword>
<dbReference type="InterPro" id="IPR033414">
    <property type="entry name" value="Sensor_dom"/>
</dbReference>
<dbReference type="Gene3D" id="6.10.340.10">
    <property type="match status" value="1"/>
</dbReference>
<dbReference type="EC" id="2.7.13.3" evidence="3"/>
<keyword evidence="5" id="KW-0808">Transferase</keyword>
<accession>A0A1H7J8I0</accession>
<keyword evidence="12" id="KW-1185">Reference proteome</keyword>
<gene>
    <name evidence="11" type="ORF">SAMN05216262_102167</name>
</gene>
<dbReference type="PANTHER" id="PTHR43065">
    <property type="entry name" value="SENSOR HISTIDINE KINASE"/>
    <property type="match status" value="1"/>
</dbReference>
<name>A0A1H7J8I0_9GAMM</name>
<sequence length="532" mass="59601">MDDKGAFNSKLSRRVFIYIFLCSAFLSVCSTLLHLYGDFKDGLTALDKRFDNIELSFNQSISTSLWDFNEALVEQQISGILRLPDIRHVKITTSFGKVYQVGNAQLDAKKIKTYAIAFQGNSIGEMVISADYQDIYQQLWQKAGFIIVSEFIKIFIVALSTFFIVHWMITRHLFRITLYSKALSGENLDTQLSLENRTKQPDELDELVAAINAMRLTLKNDIIKLEDAENALIDLNGDLEIKVYERTAKLAESNQQLQQSLDKLTLAKDQLVQSEKMASLGQLVAGVAHEVNTPLGICITSASALKEKLAELEQALTEQTLTKKQLSAALQLFSEYEQIIERSLTKAVDLIRGFKSVAVEYHTDPKLNINLAQHVKDIVNTVKTLFKQKNYRIEIQVDEELHLVTYPSAWNQILTNLLTNSHIHGFEGKIDGDITIAFQRNEDNLILTYQDNGKGLAADIKDKIFEPFVTTKRGVGGSGLGMNIVYNLVSTKLAGSIEVKDKTPGCCFVITVPIEKAQPPAETNISELKVNP</sequence>
<keyword evidence="6" id="KW-0418">Kinase</keyword>
<reference evidence="12" key="1">
    <citation type="submission" date="2016-10" db="EMBL/GenBank/DDBJ databases">
        <authorList>
            <person name="Varghese N."/>
            <person name="Submissions S."/>
        </authorList>
    </citation>
    <scope>NUCLEOTIDE SEQUENCE [LARGE SCALE GENOMIC DNA]</scope>
    <source>
        <strain evidence="12">CGMCC 1.9127</strain>
    </source>
</reference>
<evidence type="ECO:0000256" key="1">
    <source>
        <dbReference type="ARBA" id="ARBA00000085"/>
    </source>
</evidence>
<keyword evidence="8" id="KW-0472">Membrane</keyword>
<keyword evidence="7" id="KW-0175">Coiled coil</keyword>
<organism evidence="11 12">
    <name type="scientific">Colwellia chukchiensis</name>
    <dbReference type="NCBI Taxonomy" id="641665"/>
    <lineage>
        <taxon>Bacteria</taxon>
        <taxon>Pseudomonadati</taxon>
        <taxon>Pseudomonadota</taxon>
        <taxon>Gammaproteobacteria</taxon>
        <taxon>Alteromonadales</taxon>
        <taxon>Colwelliaceae</taxon>
        <taxon>Colwellia</taxon>
    </lineage>
</organism>
<dbReference type="RefSeq" id="WP_085283638.1">
    <property type="nucleotide sequence ID" value="NZ_FOBI01000002.1"/>
</dbReference>
<dbReference type="STRING" id="641665.GCA_002104455_01766"/>
<comment type="subcellular location">
    <subcellularLocation>
        <location evidence="2">Membrane</location>
    </subcellularLocation>
</comment>
<feature type="domain" description="Histidine kinase" evidence="9">
    <location>
        <begin position="286"/>
        <end position="516"/>
    </location>
</feature>
<dbReference type="Gene3D" id="1.10.287.130">
    <property type="match status" value="1"/>
</dbReference>
<dbReference type="PROSITE" id="PS50109">
    <property type="entry name" value="HIS_KIN"/>
    <property type="match status" value="1"/>
</dbReference>
<evidence type="ECO:0000256" key="3">
    <source>
        <dbReference type="ARBA" id="ARBA00012438"/>
    </source>
</evidence>
<dbReference type="Proteomes" id="UP000199297">
    <property type="component" value="Unassembled WGS sequence"/>
</dbReference>
<keyword evidence="8" id="KW-0812">Transmembrane</keyword>
<dbReference type="InterPro" id="IPR003660">
    <property type="entry name" value="HAMP_dom"/>
</dbReference>
<evidence type="ECO:0000313" key="11">
    <source>
        <dbReference type="EMBL" id="SEK70906.1"/>
    </source>
</evidence>